<evidence type="ECO:0000313" key="2">
    <source>
        <dbReference type="Proteomes" id="UP000694005"/>
    </source>
</evidence>
<evidence type="ECO:0000313" key="1">
    <source>
        <dbReference type="EMBL" id="CAG7862232.1"/>
    </source>
</evidence>
<accession>A0A8D9G003</accession>
<dbReference type="Gramene" id="A09p26990.2_BraZ1">
    <property type="protein sequence ID" value="A09p26990.2_BraZ1.CDS"/>
    <property type="gene ID" value="A09g26990.2_BraZ1"/>
</dbReference>
<proteinExistence type="predicted"/>
<gene>
    <name evidence="1" type="ORF">BRAPAZ1V2_A09P26990.2</name>
</gene>
<sequence length="44" mass="4813">MYLLSRVPNVRLEFGSSRKCRDIGRVVLKSSAKMASGSGLQRTG</sequence>
<dbReference type="EMBL" id="LS974625">
    <property type="protein sequence ID" value="CAG7862232.1"/>
    <property type="molecule type" value="Genomic_DNA"/>
</dbReference>
<organism evidence="1 2">
    <name type="scientific">Brassica campestris</name>
    <name type="common">Field mustard</name>
    <dbReference type="NCBI Taxonomy" id="3711"/>
    <lineage>
        <taxon>Eukaryota</taxon>
        <taxon>Viridiplantae</taxon>
        <taxon>Streptophyta</taxon>
        <taxon>Embryophyta</taxon>
        <taxon>Tracheophyta</taxon>
        <taxon>Spermatophyta</taxon>
        <taxon>Magnoliopsida</taxon>
        <taxon>eudicotyledons</taxon>
        <taxon>Gunneridae</taxon>
        <taxon>Pentapetalae</taxon>
        <taxon>rosids</taxon>
        <taxon>malvids</taxon>
        <taxon>Brassicales</taxon>
        <taxon>Brassicaceae</taxon>
        <taxon>Brassiceae</taxon>
        <taxon>Brassica</taxon>
    </lineage>
</organism>
<dbReference type="AlphaFoldDB" id="A0A8D9G003"/>
<protein>
    <submittedName>
        <fullName evidence="1">Uncharacterized protein</fullName>
    </submittedName>
</protein>
<dbReference type="Proteomes" id="UP000694005">
    <property type="component" value="Chromosome A09"/>
</dbReference>
<name>A0A8D9G003_BRACM</name>
<reference evidence="1 2" key="1">
    <citation type="submission" date="2021-07" db="EMBL/GenBank/DDBJ databases">
        <authorList>
            <consortium name="Genoscope - CEA"/>
            <person name="William W."/>
        </authorList>
    </citation>
    <scope>NUCLEOTIDE SEQUENCE [LARGE SCALE GENOMIC DNA]</scope>
</reference>